<dbReference type="eggNOG" id="ENOG502Z94V">
    <property type="taxonomic scope" value="Bacteria"/>
</dbReference>
<dbReference type="AlphaFoldDB" id="A0A0A6UDD2"/>
<dbReference type="EMBL" id="JRTT01000133">
    <property type="protein sequence ID" value="KHD73093.1"/>
    <property type="molecule type" value="Genomic_DNA"/>
</dbReference>
<sequence length="638" mass="72200">MRMEPREHLLEIWRATARSCWRDGEWHWGGRDGSNSISDAEQLLCVLLPATQIPSFGLDRPDTTVESMLEALRPLGDEKTIPMELVRIATQYFSRYSEKETGRPIFAGGSYYTTLTDGEILTAEQRDRDIVDSYAISVTLSLATIGFVRIFRQAVSREERRRELRRLERLASARLTAAMVGLLRSFSTHVFEPEDDPGQVLLRTLNRTGEPTKTVVRRFRDALQETIASFGEVLIGSGQTKELESGNRLFECGWSWSVVRDAPEVELEQKKTEPTGPDDVGQEIYDEIGEQPSGIAENKPYLYFTVVAVDAIADLFSERTRVLGLLNEEQQRLSRALQLRWDLTLSYWATVATFGDGQVWPLEDPPWQTTDRLRSEYYTLLVTSIVVKDLERRRGADNLLARIGTVLADLANEGRVTRQSRDSDSGIRLHSPGLLVPLERGDEDQPNGKVKKGEVQPVWLVTEFASLLLQRAIVIAGLLTDVEQRAVLMRLADRIWDHLVRRRLTGPAHLNLWDQPSNVFEGISDFKEPSWYYTERVVQGLVSTANLLSREPLVNDRSVIRSYDLLYEAEHLYDMELMRGSSEASPRVKDTLTNIRSRLERARRIIAIRPGSAGALATGILQDLDGLDAVRRTDGTGF</sequence>
<name>A0A0A6UDD2_ACTUT</name>
<keyword evidence="2" id="KW-1185">Reference proteome</keyword>
<dbReference type="NCBIfam" id="NF040567">
    <property type="entry name" value="SCO2524_fam"/>
    <property type="match status" value="1"/>
</dbReference>
<comment type="caution">
    <text evidence="1">The sequence shown here is derived from an EMBL/GenBank/DDBJ whole genome shotgun (WGS) entry which is preliminary data.</text>
</comment>
<evidence type="ECO:0000313" key="1">
    <source>
        <dbReference type="EMBL" id="KHD73093.1"/>
    </source>
</evidence>
<organism evidence="1 2">
    <name type="scientific">Actinoplanes utahensis</name>
    <dbReference type="NCBI Taxonomy" id="1869"/>
    <lineage>
        <taxon>Bacteria</taxon>
        <taxon>Bacillati</taxon>
        <taxon>Actinomycetota</taxon>
        <taxon>Actinomycetes</taxon>
        <taxon>Micromonosporales</taxon>
        <taxon>Micromonosporaceae</taxon>
        <taxon>Actinoplanes</taxon>
    </lineage>
</organism>
<evidence type="ECO:0000313" key="2">
    <source>
        <dbReference type="Proteomes" id="UP000054537"/>
    </source>
</evidence>
<gene>
    <name evidence="1" type="ORF">MB27_36250</name>
</gene>
<dbReference type="OrthoDB" id="3311648at2"/>
<protein>
    <submittedName>
        <fullName evidence="1">Uncharacterized protein</fullName>
    </submittedName>
</protein>
<dbReference type="STRING" id="1869.MB27_36250"/>
<reference evidence="1 2" key="1">
    <citation type="submission" date="2014-10" db="EMBL/GenBank/DDBJ databases">
        <title>Draft genome sequence of Actinoplanes utahensis NRRL 12052.</title>
        <authorList>
            <person name="Velasco-Bucheli B."/>
            <person name="del Cerro C."/>
            <person name="Hormigo D."/>
            <person name="Garcia J.L."/>
            <person name="Acebal C."/>
            <person name="Arroyo M."/>
            <person name="de la Mata I."/>
        </authorList>
    </citation>
    <scope>NUCLEOTIDE SEQUENCE [LARGE SCALE GENOMIC DNA]</scope>
    <source>
        <strain evidence="1 2">NRRL 12052</strain>
    </source>
</reference>
<proteinExistence type="predicted"/>
<accession>A0A0A6UDD2</accession>
<dbReference type="Proteomes" id="UP000054537">
    <property type="component" value="Unassembled WGS sequence"/>
</dbReference>
<dbReference type="InterPro" id="IPR049777">
    <property type="entry name" value="SCO2524-like"/>
</dbReference>